<evidence type="ECO:0000313" key="2">
    <source>
        <dbReference type="Proteomes" id="UP000198588"/>
    </source>
</evidence>
<dbReference type="Pfam" id="PF00300">
    <property type="entry name" value="His_Phos_1"/>
    <property type="match status" value="1"/>
</dbReference>
<dbReference type="InterPro" id="IPR013078">
    <property type="entry name" value="His_Pase_superF_clade-1"/>
</dbReference>
<dbReference type="SUPFAM" id="SSF53254">
    <property type="entry name" value="Phosphoglycerate mutase-like"/>
    <property type="match status" value="1"/>
</dbReference>
<dbReference type="OrthoDB" id="9810154at2"/>
<dbReference type="InterPro" id="IPR029033">
    <property type="entry name" value="His_PPase_superfam"/>
</dbReference>
<dbReference type="Gene3D" id="3.40.50.1240">
    <property type="entry name" value="Phosphoglycerate mutase-like"/>
    <property type="match status" value="1"/>
</dbReference>
<sequence>MKQLLLLRHAKSSWEDPDLDDFDRPLDKRGLKAAQLMGHELATRDWLPDLALVSSALRTRESWRLVAVELPALPEVVFARALYGASAADILNQIRQAAPSSGSLLVLGHNPGLEDLAKQLAGPMSETKARKRLDEKFPTGALARFVFEGDWSGLSSARLTHCLRPKDLG</sequence>
<reference evidence="1 2" key="1">
    <citation type="submission" date="2016-10" db="EMBL/GenBank/DDBJ databases">
        <authorList>
            <person name="de Groot N.N."/>
        </authorList>
    </citation>
    <scope>NUCLEOTIDE SEQUENCE [LARGE SCALE GENOMIC DNA]</scope>
    <source>
        <strain evidence="1 2">CGMCC 1.12097</strain>
    </source>
</reference>
<proteinExistence type="predicted"/>
<dbReference type="STRING" id="1165689.SAMN02927914_02022"/>
<protein>
    <submittedName>
        <fullName evidence="1">Phosphohistidine phosphatase</fullName>
    </submittedName>
</protein>
<dbReference type="AlphaFoldDB" id="A0A1G5X7D5"/>
<dbReference type="EMBL" id="FMXM01000005">
    <property type="protein sequence ID" value="SDA66162.1"/>
    <property type="molecule type" value="Genomic_DNA"/>
</dbReference>
<organism evidence="1 2">
    <name type="scientific">Mesorhizobium qingshengii</name>
    <dbReference type="NCBI Taxonomy" id="1165689"/>
    <lineage>
        <taxon>Bacteria</taxon>
        <taxon>Pseudomonadati</taxon>
        <taxon>Pseudomonadota</taxon>
        <taxon>Alphaproteobacteria</taxon>
        <taxon>Hyphomicrobiales</taxon>
        <taxon>Phyllobacteriaceae</taxon>
        <taxon>Mesorhizobium</taxon>
    </lineage>
</organism>
<dbReference type="PANTHER" id="PTHR47623">
    <property type="entry name" value="OS09G0287300 PROTEIN"/>
    <property type="match status" value="1"/>
</dbReference>
<dbReference type="PANTHER" id="PTHR47623:SF1">
    <property type="entry name" value="OS09G0287300 PROTEIN"/>
    <property type="match status" value="1"/>
</dbReference>
<accession>A0A1G5X7D5</accession>
<dbReference type="RefSeq" id="WP_091577273.1">
    <property type="nucleotide sequence ID" value="NZ_FMXM01000005.1"/>
</dbReference>
<dbReference type="CDD" id="cd07067">
    <property type="entry name" value="HP_PGM_like"/>
    <property type="match status" value="1"/>
</dbReference>
<name>A0A1G5X7D5_9HYPH</name>
<gene>
    <name evidence="1" type="ORF">SAMN02927914_02022</name>
</gene>
<evidence type="ECO:0000313" key="1">
    <source>
        <dbReference type="EMBL" id="SDA66162.1"/>
    </source>
</evidence>
<dbReference type="Proteomes" id="UP000198588">
    <property type="component" value="Unassembled WGS sequence"/>
</dbReference>